<evidence type="ECO:0000256" key="5">
    <source>
        <dbReference type="SAM" id="MobiDB-lite"/>
    </source>
</evidence>
<dbReference type="SUPFAM" id="SSF103473">
    <property type="entry name" value="MFS general substrate transporter"/>
    <property type="match status" value="1"/>
</dbReference>
<feature type="transmembrane region" description="Helical" evidence="6">
    <location>
        <begin position="252"/>
        <end position="270"/>
    </location>
</feature>
<evidence type="ECO:0000256" key="2">
    <source>
        <dbReference type="ARBA" id="ARBA00022692"/>
    </source>
</evidence>
<comment type="subcellular location">
    <subcellularLocation>
        <location evidence="1">Membrane</location>
        <topology evidence="1">Multi-pass membrane protein</topology>
    </subcellularLocation>
</comment>
<keyword evidence="4 6" id="KW-0472">Membrane</keyword>
<feature type="transmembrane region" description="Helical" evidence="6">
    <location>
        <begin position="382"/>
        <end position="403"/>
    </location>
</feature>
<keyword evidence="2 6" id="KW-0812">Transmembrane</keyword>
<evidence type="ECO:0000256" key="1">
    <source>
        <dbReference type="ARBA" id="ARBA00004141"/>
    </source>
</evidence>
<feature type="transmembrane region" description="Helical" evidence="6">
    <location>
        <begin position="25"/>
        <end position="43"/>
    </location>
</feature>
<dbReference type="InterPro" id="IPR011701">
    <property type="entry name" value="MFS"/>
</dbReference>
<name>A0ABP0BCA0_9PEZI</name>
<reference evidence="8 9" key="1">
    <citation type="submission" date="2024-01" db="EMBL/GenBank/DDBJ databases">
        <authorList>
            <person name="Allen C."/>
            <person name="Tagirdzhanova G."/>
        </authorList>
    </citation>
    <scope>NUCLEOTIDE SEQUENCE [LARGE SCALE GENOMIC DNA]</scope>
</reference>
<feature type="transmembrane region" description="Helical" evidence="6">
    <location>
        <begin position="119"/>
        <end position="140"/>
    </location>
</feature>
<dbReference type="InterPro" id="IPR036259">
    <property type="entry name" value="MFS_trans_sf"/>
</dbReference>
<evidence type="ECO:0000256" key="4">
    <source>
        <dbReference type="ARBA" id="ARBA00023136"/>
    </source>
</evidence>
<feature type="region of interest" description="Disordered" evidence="5">
    <location>
        <begin position="537"/>
        <end position="557"/>
    </location>
</feature>
<sequence>MARDGQTAAELALHEQTNLLPRGKLIVVLVTLSTTLLVTFIDQNGISVALPTIASDLNGAADTISWAGTASLIGNTTFQMLYGRLSDLFGRKAVYLAAVALLAGADLGCSLSHTPAAFYVCRALAGIGGGGITNLSMIIVSDVVTLEQRGRYQGIIGAMVGLGNVSGPFLAAALIERAHDWRAFFYLLAPLAALTGVLAFFMLPPSPSQRPPWRDSVRKIDYGGLSSSSSAVVFLLIPIAGGGTYFAWSSPLVIGMLVVGSLSLPVFLLVEWKWAKLPMMPVTLFSSPAVATMLVQNFLFGAVYQSCLYYIPLYLQNAHGYSPLGSATVCTALVGGQTLLSILSGQYISRRKHYAEVLWLGFASWTLGCGLCLLYTRTSPPGLLVVPLLLIGIGVGSIFQPMLVALQAHVPPNRRAVITSNRNFFRCAGGAVGLAVSAAVLQATLRKSLPLGYSYIASRPYTVPDLSSIPSADKIAILEAYTAASHAVFTLLVPLIGVCLLGCMLIRDRGLTYQGGGPLAVGKPQESPAVLEAASVSSHEPVTVEVDVEKSEKKDEN</sequence>
<evidence type="ECO:0000313" key="8">
    <source>
        <dbReference type="EMBL" id="CAK7217189.1"/>
    </source>
</evidence>
<evidence type="ECO:0000259" key="7">
    <source>
        <dbReference type="PROSITE" id="PS50850"/>
    </source>
</evidence>
<dbReference type="EMBL" id="CAWUHD010000023">
    <property type="protein sequence ID" value="CAK7217189.1"/>
    <property type="molecule type" value="Genomic_DNA"/>
</dbReference>
<accession>A0ABP0BCA0</accession>
<feature type="transmembrane region" description="Helical" evidence="6">
    <location>
        <begin position="181"/>
        <end position="203"/>
    </location>
</feature>
<dbReference type="Proteomes" id="UP001642482">
    <property type="component" value="Unassembled WGS sequence"/>
</dbReference>
<gene>
    <name evidence="8" type="ORF">SEUCBS140593_003121</name>
</gene>
<dbReference type="PROSITE" id="PS50850">
    <property type="entry name" value="MFS"/>
    <property type="match status" value="1"/>
</dbReference>
<evidence type="ECO:0000313" key="9">
    <source>
        <dbReference type="Proteomes" id="UP001642482"/>
    </source>
</evidence>
<proteinExistence type="predicted"/>
<keyword evidence="9" id="KW-1185">Reference proteome</keyword>
<feature type="transmembrane region" description="Helical" evidence="6">
    <location>
        <begin position="357"/>
        <end position="376"/>
    </location>
</feature>
<dbReference type="PANTHER" id="PTHR23501:SF78">
    <property type="entry name" value="MAJOR FACILITATOR SUPERFAMILY (MFS) PROFILE DOMAIN-CONTAINING PROTEIN-RELATED"/>
    <property type="match status" value="1"/>
</dbReference>
<feature type="domain" description="Major facilitator superfamily (MFS) profile" evidence="7">
    <location>
        <begin position="28"/>
        <end position="511"/>
    </location>
</feature>
<organism evidence="8 9">
    <name type="scientific">Sporothrix eucalyptigena</name>
    <dbReference type="NCBI Taxonomy" id="1812306"/>
    <lineage>
        <taxon>Eukaryota</taxon>
        <taxon>Fungi</taxon>
        <taxon>Dikarya</taxon>
        <taxon>Ascomycota</taxon>
        <taxon>Pezizomycotina</taxon>
        <taxon>Sordariomycetes</taxon>
        <taxon>Sordariomycetidae</taxon>
        <taxon>Ophiostomatales</taxon>
        <taxon>Ophiostomataceae</taxon>
        <taxon>Sporothrix</taxon>
    </lineage>
</organism>
<feature type="transmembrane region" description="Helical" evidence="6">
    <location>
        <begin position="152"/>
        <end position="175"/>
    </location>
</feature>
<feature type="transmembrane region" description="Helical" evidence="6">
    <location>
        <begin position="94"/>
        <end position="113"/>
    </location>
</feature>
<comment type="caution">
    <text evidence="8">The sequence shown here is derived from an EMBL/GenBank/DDBJ whole genome shotgun (WGS) entry which is preliminary data.</text>
</comment>
<feature type="transmembrane region" description="Helical" evidence="6">
    <location>
        <begin position="282"/>
        <end position="304"/>
    </location>
</feature>
<dbReference type="Gene3D" id="1.20.1250.20">
    <property type="entry name" value="MFS general substrate transporter like domains"/>
    <property type="match status" value="2"/>
</dbReference>
<feature type="transmembrane region" description="Helical" evidence="6">
    <location>
        <begin position="487"/>
        <end position="506"/>
    </location>
</feature>
<feature type="transmembrane region" description="Helical" evidence="6">
    <location>
        <begin position="424"/>
        <end position="445"/>
    </location>
</feature>
<dbReference type="Pfam" id="PF07690">
    <property type="entry name" value="MFS_1"/>
    <property type="match status" value="1"/>
</dbReference>
<feature type="compositionally biased region" description="Basic and acidic residues" evidence="5">
    <location>
        <begin position="547"/>
        <end position="557"/>
    </location>
</feature>
<evidence type="ECO:0000256" key="3">
    <source>
        <dbReference type="ARBA" id="ARBA00022989"/>
    </source>
</evidence>
<keyword evidence="3 6" id="KW-1133">Transmembrane helix</keyword>
<evidence type="ECO:0000256" key="6">
    <source>
        <dbReference type="SAM" id="Phobius"/>
    </source>
</evidence>
<protein>
    <recommendedName>
        <fullName evidence="7">Major facilitator superfamily (MFS) profile domain-containing protein</fullName>
    </recommendedName>
</protein>
<dbReference type="InterPro" id="IPR020846">
    <property type="entry name" value="MFS_dom"/>
</dbReference>
<feature type="transmembrane region" description="Helical" evidence="6">
    <location>
        <begin position="324"/>
        <end position="345"/>
    </location>
</feature>
<dbReference type="PANTHER" id="PTHR23501">
    <property type="entry name" value="MAJOR FACILITATOR SUPERFAMILY"/>
    <property type="match status" value="1"/>
</dbReference>